<protein>
    <submittedName>
        <fullName evidence="2">Uncharacterized protein</fullName>
    </submittedName>
</protein>
<gene>
    <name evidence="2" type="ORF">KEC54_05735</name>
</gene>
<dbReference type="EMBL" id="CP073633">
    <property type="protein sequence ID" value="WHQ71088.1"/>
    <property type="molecule type" value="Genomic_DNA"/>
</dbReference>
<reference evidence="2" key="1">
    <citation type="journal article" date="2022" name="Biotechnol. Bioprocess Eng.">
        <title>Pan-genome Analysis Reveals Comparative Genomic Features of Central Metabolic Pathways in Methylorubrum extorquens.</title>
        <authorList>
            <person name="Lee G.M."/>
            <person name="Scott-Nevros Z.K."/>
            <person name="Lee S.-M."/>
            <person name="Kim D."/>
        </authorList>
    </citation>
    <scope>NUCLEOTIDE SEQUENCE</scope>
    <source>
        <strain evidence="2">ATCC 55366</strain>
    </source>
</reference>
<evidence type="ECO:0000256" key="1">
    <source>
        <dbReference type="SAM" id="SignalP"/>
    </source>
</evidence>
<organism evidence="2 3">
    <name type="scientific">Methylorubrum extorquens</name>
    <name type="common">Methylobacterium dichloromethanicum</name>
    <name type="synonym">Methylobacterium extorquens</name>
    <dbReference type="NCBI Taxonomy" id="408"/>
    <lineage>
        <taxon>Bacteria</taxon>
        <taxon>Pseudomonadati</taxon>
        <taxon>Pseudomonadota</taxon>
        <taxon>Alphaproteobacteria</taxon>
        <taxon>Hyphomicrobiales</taxon>
        <taxon>Methylobacteriaceae</taxon>
        <taxon>Methylorubrum</taxon>
    </lineage>
</organism>
<dbReference type="AlphaFoldDB" id="A0AAX3WKZ3"/>
<dbReference type="RefSeq" id="WP_003600326.1">
    <property type="nucleotide sequence ID" value="NZ_BJVP01000040.1"/>
</dbReference>
<dbReference type="Proteomes" id="UP001223720">
    <property type="component" value="Chromosome"/>
</dbReference>
<accession>A0AAX3WKZ3</accession>
<evidence type="ECO:0000313" key="3">
    <source>
        <dbReference type="Proteomes" id="UP001223720"/>
    </source>
</evidence>
<feature type="signal peptide" evidence="1">
    <location>
        <begin position="1"/>
        <end position="24"/>
    </location>
</feature>
<proteinExistence type="predicted"/>
<name>A0AAX3WKZ3_METEX</name>
<evidence type="ECO:0000313" key="2">
    <source>
        <dbReference type="EMBL" id="WHQ71088.1"/>
    </source>
</evidence>
<sequence>MSKQIISRIAAGLALTFLTTTAFASESGSIDNTKTVGALTLETQGLATNIGSVHRQGGYALPGAVQWKAPITDDRVKQAAAF</sequence>
<keyword evidence="1" id="KW-0732">Signal</keyword>
<feature type="chain" id="PRO_5043769130" evidence="1">
    <location>
        <begin position="25"/>
        <end position="82"/>
    </location>
</feature>